<evidence type="ECO:0000313" key="1">
    <source>
        <dbReference type="EMBL" id="KAK4045561.1"/>
    </source>
</evidence>
<accession>A0ABR0BAE9</accession>
<dbReference type="Proteomes" id="UP001234178">
    <property type="component" value="Unassembled WGS sequence"/>
</dbReference>
<keyword evidence="2" id="KW-1185">Reference proteome</keyword>
<protein>
    <submittedName>
        <fullName evidence="1">Uncharacterized protein</fullName>
    </submittedName>
</protein>
<comment type="caution">
    <text evidence="1">The sequence shown here is derived from an EMBL/GenBank/DDBJ whole genome shotgun (WGS) entry which is preliminary data.</text>
</comment>
<organism evidence="1 2">
    <name type="scientific">Daphnia magna</name>
    <dbReference type="NCBI Taxonomy" id="35525"/>
    <lineage>
        <taxon>Eukaryota</taxon>
        <taxon>Metazoa</taxon>
        <taxon>Ecdysozoa</taxon>
        <taxon>Arthropoda</taxon>
        <taxon>Crustacea</taxon>
        <taxon>Branchiopoda</taxon>
        <taxon>Diplostraca</taxon>
        <taxon>Cladocera</taxon>
        <taxon>Anomopoda</taxon>
        <taxon>Daphniidae</taxon>
        <taxon>Daphnia</taxon>
    </lineage>
</organism>
<reference evidence="1 2" key="1">
    <citation type="journal article" date="2023" name="Nucleic Acids Res.">
        <title>The hologenome of Daphnia magna reveals possible DNA methylation and microbiome-mediated evolution of the host genome.</title>
        <authorList>
            <person name="Chaturvedi A."/>
            <person name="Li X."/>
            <person name="Dhandapani V."/>
            <person name="Marshall H."/>
            <person name="Kissane S."/>
            <person name="Cuenca-Cambronero M."/>
            <person name="Asole G."/>
            <person name="Calvet F."/>
            <person name="Ruiz-Romero M."/>
            <person name="Marangio P."/>
            <person name="Guigo R."/>
            <person name="Rago D."/>
            <person name="Mirbahai L."/>
            <person name="Eastwood N."/>
            <person name="Colbourne J.K."/>
            <person name="Zhou J."/>
            <person name="Mallon E."/>
            <person name="Orsini L."/>
        </authorList>
    </citation>
    <scope>NUCLEOTIDE SEQUENCE [LARGE SCALE GENOMIC DNA]</scope>
    <source>
        <strain evidence="1">LRV0_1</strain>
    </source>
</reference>
<proteinExistence type="predicted"/>
<sequence>MVTPTPMALVVPSPLHFSAKRNGDSRCTRVSHLEYVSFDSEVSTVDLPFLAFGQRKRRRTHQRKQEEITLSSWPLGGCPEGNESFLSISNPQNPFNFEKNSLI</sequence>
<name>A0ABR0BAE9_9CRUS</name>
<evidence type="ECO:0000313" key="2">
    <source>
        <dbReference type="Proteomes" id="UP001234178"/>
    </source>
</evidence>
<gene>
    <name evidence="1" type="ORF">OUZ56_033185</name>
</gene>
<dbReference type="EMBL" id="JAOYFB010000044">
    <property type="protein sequence ID" value="KAK4045561.1"/>
    <property type="molecule type" value="Genomic_DNA"/>
</dbReference>